<feature type="region of interest" description="Disordered" evidence="1">
    <location>
        <begin position="200"/>
        <end position="224"/>
    </location>
</feature>
<reference evidence="2 3" key="1">
    <citation type="journal article" date="2018" name="Evol. Lett.">
        <title>Horizontal gene cluster transfer increased hallucinogenic mushroom diversity.</title>
        <authorList>
            <person name="Reynolds H.T."/>
            <person name="Vijayakumar V."/>
            <person name="Gluck-Thaler E."/>
            <person name="Korotkin H.B."/>
            <person name="Matheny P.B."/>
            <person name="Slot J.C."/>
        </authorList>
    </citation>
    <scope>NUCLEOTIDE SEQUENCE [LARGE SCALE GENOMIC DNA]</scope>
    <source>
        <strain evidence="2 3">SRW20</strain>
    </source>
</reference>
<dbReference type="Proteomes" id="UP000284706">
    <property type="component" value="Unassembled WGS sequence"/>
</dbReference>
<dbReference type="AlphaFoldDB" id="A0A409WE78"/>
<name>A0A409WE78_9AGAR</name>
<feature type="compositionally biased region" description="Polar residues" evidence="1">
    <location>
        <begin position="200"/>
        <end position="215"/>
    </location>
</feature>
<gene>
    <name evidence="2" type="ORF">CVT26_001763</name>
</gene>
<keyword evidence="3" id="KW-1185">Reference proteome</keyword>
<organism evidence="2 3">
    <name type="scientific">Gymnopilus dilepis</name>
    <dbReference type="NCBI Taxonomy" id="231916"/>
    <lineage>
        <taxon>Eukaryota</taxon>
        <taxon>Fungi</taxon>
        <taxon>Dikarya</taxon>
        <taxon>Basidiomycota</taxon>
        <taxon>Agaricomycotina</taxon>
        <taxon>Agaricomycetes</taxon>
        <taxon>Agaricomycetidae</taxon>
        <taxon>Agaricales</taxon>
        <taxon>Agaricineae</taxon>
        <taxon>Hymenogastraceae</taxon>
        <taxon>Gymnopilus</taxon>
    </lineage>
</organism>
<evidence type="ECO:0000256" key="1">
    <source>
        <dbReference type="SAM" id="MobiDB-lite"/>
    </source>
</evidence>
<evidence type="ECO:0000313" key="3">
    <source>
        <dbReference type="Proteomes" id="UP000284706"/>
    </source>
</evidence>
<sequence length="611" mass="67395">MKRSRIQKEDAWDLSKSHLQDARSQLADVESALIQSKVDLPPTHNFISGYFDPLPKHIPLTADMDIQGSEESWVHSDIVTDFKEDYGLGDSEAGEDIDVDFDFGEEQVLDEGNNLELKEGSALESGSLGDEQTLSSLLPSLHLVFSQVNPPLCTFTSPFTLSGFFSHCLYPKAQKLEFISSLYNNHGVFPARPAQGRASSYAATTESVPSTSEPRGSSYPRPITRLPASRASVSEPAFDIFTHSNAPPSNTPLNAQAINNTSTLFSTNMGPFSAGPFNAVPFRNPVTSTNPQASVSPSEGPDKQQSSQQPLQQDEEMDSPPSFKTLEDLIDADVGDEDISIVAAKRFSAQCILDGLLVYTEQGEVGCCFLKIAEQSIFEAHILRPGEHLVFDQQILDQFKQKLEADILKLFNSAQSAVLHHFKPDDASIWANVLGLSPQAARALRVRALLLGKEDYQVFLSILSTLLHKDLQAFLPNLMSFCDSRTSGSCYDHPAVFEVIFLFFFKEVEAFGRQFPSSFKPHHLYCAAAVALAMVNGDIFLLDNNSLDISLSQILGALEEHVTGILLTDNLNLLKCQFYVNQFHKAISEARTNDNTKLKLSERYGVECLLI</sequence>
<feature type="region of interest" description="Disordered" evidence="1">
    <location>
        <begin position="282"/>
        <end position="323"/>
    </location>
</feature>
<comment type="caution">
    <text evidence="2">The sequence shown here is derived from an EMBL/GenBank/DDBJ whole genome shotgun (WGS) entry which is preliminary data.</text>
</comment>
<protein>
    <submittedName>
        <fullName evidence="2">Uncharacterized protein</fullName>
    </submittedName>
</protein>
<dbReference type="InParanoid" id="A0A409WE78"/>
<accession>A0A409WE78</accession>
<dbReference type="EMBL" id="NHYE01005118">
    <property type="protein sequence ID" value="PPQ76809.1"/>
    <property type="molecule type" value="Genomic_DNA"/>
</dbReference>
<proteinExistence type="predicted"/>
<evidence type="ECO:0000313" key="2">
    <source>
        <dbReference type="EMBL" id="PPQ76809.1"/>
    </source>
</evidence>
<feature type="compositionally biased region" description="Polar residues" evidence="1">
    <location>
        <begin position="285"/>
        <end position="297"/>
    </location>
</feature>